<gene>
    <name evidence="1" type="ORF">SPIL2461_LOCUS5264</name>
</gene>
<dbReference type="AlphaFoldDB" id="A0A812M8I5"/>
<sequence length="111" mass="11275">ANSQQTSSNMDLRFAGSAGAVPMPATRTSYPCSCCDCGGWTAEKSASDGGLAPPACRCRAFACLGGAQRPHCCLVRCRGPRAAHGAEGGCRAATGGRALQAPAWHGRRGGH</sequence>
<accession>A0A812M8I5</accession>
<reference evidence="1" key="1">
    <citation type="submission" date="2021-02" db="EMBL/GenBank/DDBJ databases">
        <authorList>
            <person name="Dougan E. K."/>
            <person name="Rhodes N."/>
            <person name="Thang M."/>
            <person name="Chan C."/>
        </authorList>
    </citation>
    <scope>NUCLEOTIDE SEQUENCE</scope>
</reference>
<feature type="non-terminal residue" evidence="1">
    <location>
        <position position="1"/>
    </location>
</feature>
<dbReference type="Proteomes" id="UP000649617">
    <property type="component" value="Unassembled WGS sequence"/>
</dbReference>
<name>A0A812M8I5_SYMPI</name>
<evidence type="ECO:0000313" key="2">
    <source>
        <dbReference type="Proteomes" id="UP000649617"/>
    </source>
</evidence>
<proteinExistence type="predicted"/>
<organism evidence="1 2">
    <name type="scientific">Symbiodinium pilosum</name>
    <name type="common">Dinoflagellate</name>
    <dbReference type="NCBI Taxonomy" id="2952"/>
    <lineage>
        <taxon>Eukaryota</taxon>
        <taxon>Sar</taxon>
        <taxon>Alveolata</taxon>
        <taxon>Dinophyceae</taxon>
        <taxon>Suessiales</taxon>
        <taxon>Symbiodiniaceae</taxon>
        <taxon>Symbiodinium</taxon>
    </lineage>
</organism>
<evidence type="ECO:0000313" key="1">
    <source>
        <dbReference type="EMBL" id="CAE7257254.1"/>
    </source>
</evidence>
<comment type="caution">
    <text evidence="1">The sequence shown here is derived from an EMBL/GenBank/DDBJ whole genome shotgun (WGS) entry which is preliminary data.</text>
</comment>
<feature type="non-terminal residue" evidence="1">
    <location>
        <position position="111"/>
    </location>
</feature>
<keyword evidence="2" id="KW-1185">Reference proteome</keyword>
<dbReference type="EMBL" id="CAJNIZ010007336">
    <property type="protein sequence ID" value="CAE7257254.1"/>
    <property type="molecule type" value="Genomic_DNA"/>
</dbReference>
<protein>
    <submittedName>
        <fullName evidence="1">Uncharacterized protein</fullName>
    </submittedName>
</protein>